<dbReference type="AlphaFoldDB" id="A0AA35Y7U9"/>
<accession>A0AA35Y7U9</accession>
<reference evidence="1" key="1">
    <citation type="submission" date="2023-04" db="EMBL/GenBank/DDBJ databases">
        <authorList>
            <person name="Vijverberg K."/>
            <person name="Xiong W."/>
            <person name="Schranz E."/>
        </authorList>
    </citation>
    <scope>NUCLEOTIDE SEQUENCE</scope>
</reference>
<evidence type="ECO:0000313" key="2">
    <source>
        <dbReference type="Proteomes" id="UP001177003"/>
    </source>
</evidence>
<dbReference type="Proteomes" id="UP001177003">
    <property type="component" value="Chromosome 0"/>
</dbReference>
<keyword evidence="2" id="KW-1185">Reference proteome</keyword>
<sequence>MGLGPVDRRRRRSRQIRGRLLHFITQGSKVNKLQMDGEMKNDSGKVTQDMDQGNCESSVDSATRASLVNNINKIKSVVESLSNRLEGLGTCVETIEKGLKKYNREPDPDFRLDLKPSSLDPVDLLPSFPDKFDLNVFCNWVERVETCFSYYFFSEAEKAELVARTLPQEGEAFRWWQGIQNESMQVDERPFDWSEMKLLFLDEFVSPKCLEANKKSKTSLFHHKVVRIRKGAAFHR</sequence>
<name>A0AA35Y7U9_LACSI</name>
<protein>
    <recommendedName>
        <fullName evidence="3">Retrotransposon gag domain-containing protein</fullName>
    </recommendedName>
</protein>
<evidence type="ECO:0000313" key="1">
    <source>
        <dbReference type="EMBL" id="CAI9261976.1"/>
    </source>
</evidence>
<gene>
    <name evidence="1" type="ORF">LSALG_LOCUS2737</name>
</gene>
<organism evidence="1 2">
    <name type="scientific">Lactuca saligna</name>
    <name type="common">Willowleaf lettuce</name>
    <dbReference type="NCBI Taxonomy" id="75948"/>
    <lineage>
        <taxon>Eukaryota</taxon>
        <taxon>Viridiplantae</taxon>
        <taxon>Streptophyta</taxon>
        <taxon>Embryophyta</taxon>
        <taxon>Tracheophyta</taxon>
        <taxon>Spermatophyta</taxon>
        <taxon>Magnoliopsida</taxon>
        <taxon>eudicotyledons</taxon>
        <taxon>Gunneridae</taxon>
        <taxon>Pentapetalae</taxon>
        <taxon>asterids</taxon>
        <taxon>campanulids</taxon>
        <taxon>Asterales</taxon>
        <taxon>Asteraceae</taxon>
        <taxon>Cichorioideae</taxon>
        <taxon>Cichorieae</taxon>
        <taxon>Lactucinae</taxon>
        <taxon>Lactuca</taxon>
    </lineage>
</organism>
<evidence type="ECO:0008006" key="3">
    <source>
        <dbReference type="Google" id="ProtNLM"/>
    </source>
</evidence>
<dbReference type="EMBL" id="OX465086">
    <property type="protein sequence ID" value="CAI9261976.1"/>
    <property type="molecule type" value="Genomic_DNA"/>
</dbReference>
<proteinExistence type="predicted"/>